<feature type="transmembrane region" description="Helical" evidence="2">
    <location>
        <begin position="163"/>
        <end position="185"/>
    </location>
</feature>
<proteinExistence type="predicted"/>
<feature type="transmembrane region" description="Helical" evidence="2">
    <location>
        <begin position="20"/>
        <end position="40"/>
    </location>
</feature>
<keyword evidence="5" id="KW-1185">Reference proteome</keyword>
<name>A0A067TD62_GALM3</name>
<feature type="compositionally biased region" description="Basic and acidic residues" evidence="1">
    <location>
        <begin position="313"/>
        <end position="325"/>
    </location>
</feature>
<dbReference type="OrthoDB" id="2536347at2759"/>
<dbReference type="InterPro" id="IPR045339">
    <property type="entry name" value="DUF6534"/>
</dbReference>
<feature type="domain" description="DUF6534" evidence="3">
    <location>
        <begin position="171"/>
        <end position="256"/>
    </location>
</feature>
<dbReference type="PANTHER" id="PTHR40465:SF1">
    <property type="entry name" value="DUF6534 DOMAIN-CONTAINING PROTEIN"/>
    <property type="match status" value="1"/>
</dbReference>
<organism evidence="4 5">
    <name type="scientific">Galerina marginata (strain CBS 339.88)</name>
    <dbReference type="NCBI Taxonomy" id="685588"/>
    <lineage>
        <taxon>Eukaryota</taxon>
        <taxon>Fungi</taxon>
        <taxon>Dikarya</taxon>
        <taxon>Basidiomycota</taxon>
        <taxon>Agaricomycotina</taxon>
        <taxon>Agaricomycetes</taxon>
        <taxon>Agaricomycetidae</taxon>
        <taxon>Agaricales</taxon>
        <taxon>Agaricineae</taxon>
        <taxon>Strophariaceae</taxon>
        <taxon>Galerina</taxon>
    </lineage>
</organism>
<dbReference type="PANTHER" id="PTHR40465">
    <property type="entry name" value="CHROMOSOME 1, WHOLE GENOME SHOTGUN SEQUENCE"/>
    <property type="match status" value="1"/>
</dbReference>
<evidence type="ECO:0000256" key="2">
    <source>
        <dbReference type="SAM" id="Phobius"/>
    </source>
</evidence>
<dbReference type="Proteomes" id="UP000027222">
    <property type="component" value="Unassembled WGS sequence"/>
</dbReference>
<dbReference type="EMBL" id="KL142371">
    <property type="protein sequence ID" value="KDR81086.1"/>
    <property type="molecule type" value="Genomic_DNA"/>
</dbReference>
<evidence type="ECO:0000259" key="3">
    <source>
        <dbReference type="Pfam" id="PF20152"/>
    </source>
</evidence>
<evidence type="ECO:0000313" key="5">
    <source>
        <dbReference type="Proteomes" id="UP000027222"/>
    </source>
</evidence>
<dbReference type="Pfam" id="PF20152">
    <property type="entry name" value="DUF6534"/>
    <property type="match status" value="1"/>
</dbReference>
<gene>
    <name evidence="4" type="ORF">GALMADRAFT_136142</name>
</gene>
<keyword evidence="2" id="KW-1133">Transmembrane helix</keyword>
<sequence length="334" mass="36466">MASIVLTPAELGKIAGPLLAAYLLNWALFGVLSMQVYMYYLAFPNDRVGSKTLVYAAYLLISAQTLLYTRSAFRMFVLGFGNPAVLDEVDILWLSPVLSGLVAFLWQAFYAYRIALFSRKLHFPVFIMLIACLSLAGSIAVAVDMKRSGLFSHFLEKFSYIVSGVWGGEGAVGDVLIAVSMTYYLKRHDTGIRQTHVLLTKIIRLTIETGTVTATLALISLILVYGPRNTTYYQTTVAVMGTVYSNSMMVAFNSRMKLGPSNNTTSVPDYTFGSILHAATTRRGMDAELGSRSGQGPPITPAQVSFAPLGEPVKGRPIDFDHEDPYGANKPPAI</sequence>
<dbReference type="HOGENOM" id="CLU_046025_2_1_1"/>
<feature type="transmembrane region" description="Helical" evidence="2">
    <location>
        <begin position="91"/>
        <end position="111"/>
    </location>
</feature>
<keyword evidence="2" id="KW-0472">Membrane</keyword>
<feature type="transmembrane region" description="Helical" evidence="2">
    <location>
        <begin position="205"/>
        <end position="226"/>
    </location>
</feature>
<feature type="transmembrane region" description="Helical" evidence="2">
    <location>
        <begin position="232"/>
        <end position="252"/>
    </location>
</feature>
<feature type="region of interest" description="Disordered" evidence="1">
    <location>
        <begin position="287"/>
        <end position="334"/>
    </location>
</feature>
<feature type="transmembrane region" description="Helical" evidence="2">
    <location>
        <begin position="52"/>
        <end position="71"/>
    </location>
</feature>
<protein>
    <recommendedName>
        <fullName evidence="3">DUF6534 domain-containing protein</fullName>
    </recommendedName>
</protein>
<reference evidence="5" key="1">
    <citation type="journal article" date="2014" name="Proc. Natl. Acad. Sci. U.S.A.">
        <title>Extensive sampling of basidiomycete genomes demonstrates inadequacy of the white-rot/brown-rot paradigm for wood decay fungi.</title>
        <authorList>
            <person name="Riley R."/>
            <person name="Salamov A.A."/>
            <person name="Brown D.W."/>
            <person name="Nagy L.G."/>
            <person name="Floudas D."/>
            <person name="Held B.W."/>
            <person name="Levasseur A."/>
            <person name="Lombard V."/>
            <person name="Morin E."/>
            <person name="Otillar R."/>
            <person name="Lindquist E.A."/>
            <person name="Sun H."/>
            <person name="LaButti K.M."/>
            <person name="Schmutz J."/>
            <person name="Jabbour D."/>
            <person name="Luo H."/>
            <person name="Baker S.E."/>
            <person name="Pisabarro A.G."/>
            <person name="Walton J.D."/>
            <person name="Blanchette R.A."/>
            <person name="Henrissat B."/>
            <person name="Martin F."/>
            <person name="Cullen D."/>
            <person name="Hibbett D.S."/>
            <person name="Grigoriev I.V."/>
        </authorList>
    </citation>
    <scope>NUCLEOTIDE SEQUENCE [LARGE SCALE GENOMIC DNA]</scope>
    <source>
        <strain evidence="5">CBS 339.88</strain>
    </source>
</reference>
<feature type="transmembrane region" description="Helical" evidence="2">
    <location>
        <begin position="123"/>
        <end position="143"/>
    </location>
</feature>
<accession>A0A067TD62</accession>
<evidence type="ECO:0000256" key="1">
    <source>
        <dbReference type="SAM" id="MobiDB-lite"/>
    </source>
</evidence>
<evidence type="ECO:0000313" key="4">
    <source>
        <dbReference type="EMBL" id="KDR81086.1"/>
    </source>
</evidence>
<dbReference type="AlphaFoldDB" id="A0A067TD62"/>
<keyword evidence="2" id="KW-0812">Transmembrane</keyword>